<keyword evidence="2" id="KW-1185">Reference proteome</keyword>
<sequence length="177" mass="20321">MSFDLTPCGIGVKESNLRANYLQKREDDAYRKRKNPTLHGPLIRGRLRKIQEEVQHQLTTLKDPREGHEGTLSEKRHLLNNLAFLGSYWKTRIHWARASLTKRTLKNTVPSRSRQRLVRYGLGRDLSDSVSAKRKQTQQSWTDSVLDEKVGNKGNEIQTQDLNSVTSPSIAIAMEEQ</sequence>
<comment type="caution">
    <text evidence="1">The sequence shown here is derived from an EMBL/GenBank/DDBJ whole genome shotgun (WGS) entry which is preliminary data.</text>
</comment>
<protein>
    <submittedName>
        <fullName evidence="1">Uncharacterized protein</fullName>
    </submittedName>
</protein>
<feature type="non-terminal residue" evidence="1">
    <location>
        <position position="1"/>
    </location>
</feature>
<organism evidence="1 2">
    <name type="scientific">Mucuna pruriens</name>
    <name type="common">Velvet bean</name>
    <name type="synonym">Dolichos pruriens</name>
    <dbReference type="NCBI Taxonomy" id="157652"/>
    <lineage>
        <taxon>Eukaryota</taxon>
        <taxon>Viridiplantae</taxon>
        <taxon>Streptophyta</taxon>
        <taxon>Embryophyta</taxon>
        <taxon>Tracheophyta</taxon>
        <taxon>Spermatophyta</taxon>
        <taxon>Magnoliopsida</taxon>
        <taxon>eudicotyledons</taxon>
        <taxon>Gunneridae</taxon>
        <taxon>Pentapetalae</taxon>
        <taxon>rosids</taxon>
        <taxon>fabids</taxon>
        <taxon>Fabales</taxon>
        <taxon>Fabaceae</taxon>
        <taxon>Papilionoideae</taxon>
        <taxon>50 kb inversion clade</taxon>
        <taxon>NPAAA clade</taxon>
        <taxon>indigoferoid/millettioid clade</taxon>
        <taxon>Phaseoleae</taxon>
        <taxon>Mucuna</taxon>
    </lineage>
</organism>
<accession>A0A371GJK0</accession>
<gene>
    <name evidence="1" type="ORF">CR513_27393</name>
</gene>
<reference evidence="1" key="1">
    <citation type="submission" date="2018-05" db="EMBL/GenBank/DDBJ databases">
        <title>Draft genome of Mucuna pruriens seed.</title>
        <authorList>
            <person name="Nnadi N.E."/>
            <person name="Vos R."/>
            <person name="Hasami M.H."/>
            <person name="Devisetty U.K."/>
            <person name="Aguiy J.C."/>
        </authorList>
    </citation>
    <scope>NUCLEOTIDE SEQUENCE [LARGE SCALE GENOMIC DNA]</scope>
    <source>
        <tissue evidence="1">Seed</tissue>
    </source>
</reference>
<dbReference type="EMBL" id="QJKJ01005308">
    <property type="protein sequence ID" value="RDX90717.1"/>
    <property type="molecule type" value="Genomic_DNA"/>
</dbReference>
<proteinExistence type="predicted"/>
<dbReference type="Proteomes" id="UP000257109">
    <property type="component" value="Unassembled WGS sequence"/>
</dbReference>
<evidence type="ECO:0000313" key="1">
    <source>
        <dbReference type="EMBL" id="RDX90717.1"/>
    </source>
</evidence>
<evidence type="ECO:0000313" key="2">
    <source>
        <dbReference type="Proteomes" id="UP000257109"/>
    </source>
</evidence>
<name>A0A371GJK0_MUCPR</name>
<dbReference type="AlphaFoldDB" id="A0A371GJK0"/>